<accession>A0ABM1VX01</accession>
<reference evidence="2" key="1">
    <citation type="submission" date="2025-08" db="UniProtKB">
        <authorList>
            <consortium name="RefSeq"/>
        </authorList>
    </citation>
    <scope>IDENTIFICATION</scope>
</reference>
<gene>
    <name evidence="2" type="primary">LOC118478104</name>
</gene>
<dbReference type="RefSeq" id="XP_035826943.1">
    <property type="nucleotide sequence ID" value="XM_035971050.1"/>
</dbReference>
<evidence type="ECO:0000313" key="1">
    <source>
        <dbReference type="Proteomes" id="UP000694888"/>
    </source>
</evidence>
<proteinExistence type="predicted"/>
<protein>
    <submittedName>
        <fullName evidence="2">Uncharacterized protein LOC118478104</fullName>
    </submittedName>
</protein>
<keyword evidence="1" id="KW-1185">Reference proteome</keyword>
<name>A0ABM1VX01_APLCA</name>
<dbReference type="Proteomes" id="UP000694888">
    <property type="component" value="Unplaced"/>
</dbReference>
<evidence type="ECO:0000313" key="2">
    <source>
        <dbReference type="RefSeq" id="XP_035826943.1"/>
    </source>
</evidence>
<sequence>MAAQASADQEVEVKDEVLLTWVGEIKVLYRDVPPLMCSLTDDMKSMKVLEFVRFLRSHQHFTTVVGDLSEQDTALFLFCPGNGVEAMHRNSRLGNYSDSFTKANYVAISHKDLINERQADAITNINLKEQHAQS</sequence>
<dbReference type="GeneID" id="118478104"/>
<organism evidence="1 2">
    <name type="scientific">Aplysia californica</name>
    <name type="common">California sea hare</name>
    <dbReference type="NCBI Taxonomy" id="6500"/>
    <lineage>
        <taxon>Eukaryota</taxon>
        <taxon>Metazoa</taxon>
        <taxon>Spiralia</taxon>
        <taxon>Lophotrochozoa</taxon>
        <taxon>Mollusca</taxon>
        <taxon>Gastropoda</taxon>
        <taxon>Heterobranchia</taxon>
        <taxon>Euthyneura</taxon>
        <taxon>Tectipleura</taxon>
        <taxon>Aplysiida</taxon>
        <taxon>Aplysioidea</taxon>
        <taxon>Aplysiidae</taxon>
        <taxon>Aplysia</taxon>
    </lineage>
</organism>